<reference evidence="1" key="2">
    <citation type="submission" date="2020-09" db="EMBL/GenBank/DDBJ databases">
        <authorList>
            <person name="Sun Q."/>
            <person name="Zhou Y."/>
        </authorList>
    </citation>
    <scope>NUCLEOTIDE SEQUENCE</scope>
    <source>
        <strain evidence="1">CGMCC 4.7278</strain>
    </source>
</reference>
<dbReference type="AlphaFoldDB" id="A0A917V3F5"/>
<name>A0A917V3F5_9NOCA</name>
<keyword evidence="2" id="KW-1185">Reference proteome</keyword>
<proteinExistence type="predicted"/>
<evidence type="ECO:0000313" key="1">
    <source>
        <dbReference type="EMBL" id="GGK34273.1"/>
    </source>
</evidence>
<gene>
    <name evidence="1" type="ORF">GCM10011591_02480</name>
</gene>
<accession>A0A917V3F5</accession>
<organism evidence="1 2">
    <name type="scientific">Nocardia camponoti</name>
    <dbReference type="NCBI Taxonomy" id="1616106"/>
    <lineage>
        <taxon>Bacteria</taxon>
        <taxon>Bacillati</taxon>
        <taxon>Actinomycetota</taxon>
        <taxon>Actinomycetes</taxon>
        <taxon>Mycobacteriales</taxon>
        <taxon>Nocardiaceae</taxon>
        <taxon>Nocardia</taxon>
    </lineage>
</organism>
<sequence length="240" mass="26239">MAAILAKHQNVIPDTRSEYESVVKGLYRAEAMILRDHQKTMVATTLQRTVVDVADRVSNAVGDYVDIAIMLGPVRATQLYRQWTRTVPPCAFYMSTAAVEWRSEADVRSWAKRVRNVLCAELIASNQARRRSAPLVVPPKSAALLDQLEKPIRRGFLHSPVNVAIDELVTRAYDVALERISAGGLLAANPLLQPGGSQGKFESSKSPVPTTAADLAHLNDADLLTFAGLEPNLQSLRGIT</sequence>
<reference evidence="1" key="1">
    <citation type="journal article" date="2014" name="Int. J. Syst. Evol. Microbiol.">
        <title>Complete genome sequence of Corynebacterium casei LMG S-19264T (=DSM 44701T), isolated from a smear-ripened cheese.</title>
        <authorList>
            <consortium name="US DOE Joint Genome Institute (JGI-PGF)"/>
            <person name="Walter F."/>
            <person name="Albersmeier A."/>
            <person name="Kalinowski J."/>
            <person name="Ruckert C."/>
        </authorList>
    </citation>
    <scope>NUCLEOTIDE SEQUENCE</scope>
    <source>
        <strain evidence="1">CGMCC 4.7278</strain>
    </source>
</reference>
<comment type="caution">
    <text evidence="1">The sequence shown here is derived from an EMBL/GenBank/DDBJ whole genome shotgun (WGS) entry which is preliminary data.</text>
</comment>
<dbReference type="Proteomes" id="UP000612956">
    <property type="component" value="Unassembled WGS sequence"/>
</dbReference>
<protein>
    <submittedName>
        <fullName evidence="1">Uncharacterized protein</fullName>
    </submittedName>
</protein>
<dbReference type="EMBL" id="BMMW01000001">
    <property type="protein sequence ID" value="GGK34273.1"/>
    <property type="molecule type" value="Genomic_DNA"/>
</dbReference>
<evidence type="ECO:0000313" key="2">
    <source>
        <dbReference type="Proteomes" id="UP000612956"/>
    </source>
</evidence>